<dbReference type="GO" id="GO:0006325">
    <property type="term" value="P:chromatin organization"/>
    <property type="evidence" value="ECO:0007669"/>
    <property type="project" value="UniProtKB-KW"/>
</dbReference>
<accession>A0A2H9TFR1</accession>
<keyword evidence="1" id="KW-0804">Transcription</keyword>
<comment type="subunit">
    <text evidence="1">Component of the nuclear pore complex (NPC)-associated TREX-2 complex (transcription and export complex 2), composed of at least SUS1, SAC3, THP1, SEM1, and CDC31. TREX-2 contains 2 SUS1 chains. The TREX-2 complex interacts with the nucleoporin NUP1. Component of the 1.8 MDa SAGA transcription coactivator-HAT complex. SAGA is built of 5 distinct domains with specialized functions. Within the SAGA complex, SUS1, SGF11, SGF73 and UBP8 form an additional subcomplex of SAGA called the DUB module (deubiquitination module). Interacts directly with THP1, SAC3, SGF11, and with the RNA polymerase II.</text>
</comment>
<sequence length="91" mass="10463">MSGVDEELVRKINEALITSGERDRLKQLVREKLTKAGWYDREVKARNVDSITPQELSTILYPKASDLIPTQVRTELEGEIRQFLDAHIRIA</sequence>
<dbReference type="GO" id="GO:0000124">
    <property type="term" value="C:SAGA complex"/>
    <property type="evidence" value="ECO:0007669"/>
    <property type="project" value="UniProtKB-UniRule"/>
</dbReference>
<dbReference type="Pfam" id="PF10163">
    <property type="entry name" value="EnY2"/>
    <property type="match status" value="1"/>
</dbReference>
<reference evidence="2 3" key="1">
    <citation type="submission" date="2016-10" db="EMBL/GenBank/DDBJ databases">
        <title>The genome of Paramicrosporidium saccamoebae is the missing link in understanding Cryptomycota and Microsporidia evolution.</title>
        <authorList>
            <person name="Quandt C.A."/>
            <person name="Beaudet D."/>
            <person name="Corsaro D."/>
            <person name="Michel R."/>
            <person name="Corradi N."/>
            <person name="James T."/>
        </authorList>
    </citation>
    <scope>NUCLEOTIDE SEQUENCE [LARGE SCALE GENOMIC DNA]</scope>
    <source>
        <strain evidence="2 3">KSL3</strain>
    </source>
</reference>
<dbReference type="GO" id="GO:0006406">
    <property type="term" value="P:mRNA export from nucleus"/>
    <property type="evidence" value="ECO:0007669"/>
    <property type="project" value="UniProtKB-UniRule"/>
</dbReference>
<dbReference type="HAMAP" id="MF_03046">
    <property type="entry name" value="ENY2_Sus1"/>
    <property type="match status" value="1"/>
</dbReference>
<gene>
    <name evidence="1" type="primary">SUS1</name>
    <name evidence="2" type="ORF">PSACC_03701</name>
</gene>
<keyword evidence="1" id="KW-0156">Chromatin regulator</keyword>
<keyword evidence="1" id="KW-0805">Transcription regulation</keyword>
<dbReference type="InterPro" id="IPR038212">
    <property type="entry name" value="TF_EnY2_sf"/>
</dbReference>
<dbReference type="Gene3D" id="1.10.246.140">
    <property type="match status" value="1"/>
</dbReference>
<proteinExistence type="inferred from homology"/>
<dbReference type="GO" id="GO:0006368">
    <property type="term" value="P:transcription elongation by RNA polymerase II"/>
    <property type="evidence" value="ECO:0007669"/>
    <property type="project" value="UniProtKB-UniRule"/>
</dbReference>
<organism evidence="2 3">
    <name type="scientific">Paramicrosporidium saccamoebae</name>
    <dbReference type="NCBI Taxonomy" id="1246581"/>
    <lineage>
        <taxon>Eukaryota</taxon>
        <taxon>Fungi</taxon>
        <taxon>Fungi incertae sedis</taxon>
        <taxon>Cryptomycota</taxon>
        <taxon>Cryptomycota incertae sedis</taxon>
        <taxon>Paramicrosporidium</taxon>
    </lineage>
</organism>
<evidence type="ECO:0000256" key="1">
    <source>
        <dbReference type="HAMAP-Rule" id="MF_03046"/>
    </source>
</evidence>
<dbReference type="PANTHER" id="PTHR12514">
    <property type="entry name" value="ENHANCER OF YELLOW 2 TRANSCRIPTION FACTOR"/>
    <property type="match status" value="1"/>
</dbReference>
<keyword evidence="3" id="KW-1185">Reference proteome</keyword>
<protein>
    <recommendedName>
        <fullName evidence="1">Transcription and mRNA export factor SUS1</fullName>
    </recommendedName>
</protein>
<keyword evidence="1" id="KW-0010">Activator</keyword>
<dbReference type="Proteomes" id="UP000240830">
    <property type="component" value="Unassembled WGS sequence"/>
</dbReference>
<evidence type="ECO:0000313" key="3">
    <source>
        <dbReference type="Proteomes" id="UP000240830"/>
    </source>
</evidence>
<comment type="subcellular location">
    <subcellularLocation>
        <location evidence="1">Nucleus</location>
        <location evidence="1">Nucleoplasm</location>
    </subcellularLocation>
    <subcellularLocation>
        <location evidence="1">Cytoplasm</location>
        <location evidence="1">P-body</location>
    </subcellularLocation>
</comment>
<keyword evidence="1" id="KW-0963">Cytoplasm</keyword>
<keyword evidence="1" id="KW-0653">Protein transport</keyword>
<name>A0A2H9TFR1_9FUNG</name>
<dbReference type="GO" id="GO:0071819">
    <property type="term" value="C:DUBm complex"/>
    <property type="evidence" value="ECO:0007669"/>
    <property type="project" value="UniProtKB-UniRule"/>
</dbReference>
<keyword evidence="1" id="KW-0509">mRNA transport</keyword>
<dbReference type="GO" id="GO:0070390">
    <property type="term" value="C:transcription export complex 2"/>
    <property type="evidence" value="ECO:0007669"/>
    <property type="project" value="UniProtKB-UniRule"/>
</dbReference>
<keyword evidence="1" id="KW-0539">Nucleus</keyword>
<comment type="function">
    <text evidence="1">Involved in mRNA export coupled transcription activation by association with both the TREX-2 and the SAGA complexes. At the promoters, SAGA is required for recruitment of the basal transcription machinery. It influences RNA polymerase II transcriptional activity through different activities such as TBP interaction and promoter selectivity, interaction with transcription activators, and chromatin modification through histone acetylation and deubiquitination. Within the SAGA complex, participates to a subcomplex required for deubiquitination of H2B and for the maintenance of steady-state H3 methylation levels. The TREX-2 complex functions in docking export-competent ribonucleoprotein particles (mRNPs) to the nuclear entrance of the nuclear pore complex (nuclear basket). TREX-2 participates in mRNA export and accurate chromatin positioning in the nucleus by tethering genes to the nuclear periphery. May also be involved in cytoplasmic mRNA decay by interaction with components of P-bodies.</text>
</comment>
<dbReference type="GO" id="GO:0005643">
    <property type="term" value="C:nuclear pore"/>
    <property type="evidence" value="ECO:0007669"/>
    <property type="project" value="UniProtKB-UniRule"/>
</dbReference>
<comment type="caution">
    <text evidence="2">The sequence shown here is derived from an EMBL/GenBank/DDBJ whole genome shotgun (WGS) entry which is preliminary data.</text>
</comment>
<keyword evidence="1" id="KW-0811">Translocation</keyword>
<dbReference type="GO" id="GO:0003713">
    <property type="term" value="F:transcription coactivator activity"/>
    <property type="evidence" value="ECO:0007669"/>
    <property type="project" value="UniProtKB-UniRule"/>
</dbReference>
<dbReference type="AlphaFoldDB" id="A0A2H9TFR1"/>
<dbReference type="InterPro" id="IPR018783">
    <property type="entry name" value="TF_ENY2"/>
</dbReference>
<dbReference type="GO" id="GO:0000932">
    <property type="term" value="C:P-body"/>
    <property type="evidence" value="ECO:0007669"/>
    <property type="project" value="UniProtKB-SubCell"/>
</dbReference>
<dbReference type="GO" id="GO:0015031">
    <property type="term" value="P:protein transport"/>
    <property type="evidence" value="ECO:0007669"/>
    <property type="project" value="UniProtKB-KW"/>
</dbReference>
<keyword evidence="1" id="KW-0813">Transport</keyword>
<dbReference type="STRING" id="1246581.A0A2H9TFR1"/>
<dbReference type="OrthoDB" id="6221744at2759"/>
<evidence type="ECO:0000313" key="2">
    <source>
        <dbReference type="EMBL" id="PJF16529.1"/>
    </source>
</evidence>
<comment type="similarity">
    <text evidence="1">Belongs to the ENY2 family.</text>
</comment>
<dbReference type="EMBL" id="MTSL01000219">
    <property type="protein sequence ID" value="PJF16529.1"/>
    <property type="molecule type" value="Genomic_DNA"/>
</dbReference>
<dbReference type="GO" id="GO:0005654">
    <property type="term" value="C:nucleoplasm"/>
    <property type="evidence" value="ECO:0007669"/>
    <property type="project" value="UniProtKB-SubCell"/>
</dbReference>